<sequence length="142" mass="15698">MRDKQQELIELIARKNNVLIGSDDPILMLLTANEFIITENTKALSEALSGYSSKIEVISSQWDSLASKKAEKILNASLNASKQVLNEHLEESASKIKALISSEILAAKIEIEREKKRIGLMSLINTLSALLIFVSVIVYLVS</sequence>
<dbReference type="Proteomes" id="UP000501168">
    <property type="component" value="Plasmid pIPMB12"/>
</dbReference>
<name>A0A6G9IE73_9GAMM</name>
<dbReference type="InterPro" id="IPR028140">
    <property type="entry name" value="TraM"/>
</dbReference>
<dbReference type="RefSeq" id="WP_166917831.1">
    <property type="nucleotide sequence ID" value="NZ_CP050254.1"/>
</dbReference>
<gene>
    <name evidence="2" type="ORF">IPMB12_12070</name>
</gene>
<dbReference type="Pfam" id="PF11657">
    <property type="entry name" value="Activator-TraM"/>
    <property type="match status" value="1"/>
</dbReference>
<proteinExistence type="predicted"/>
<dbReference type="GO" id="GO:0009372">
    <property type="term" value="P:quorum sensing"/>
    <property type="evidence" value="ECO:0007669"/>
    <property type="project" value="InterPro"/>
</dbReference>
<evidence type="ECO:0000313" key="2">
    <source>
        <dbReference type="EMBL" id="QIQ22535.1"/>
    </source>
</evidence>
<keyword evidence="1" id="KW-0812">Transmembrane</keyword>
<dbReference type="InParanoid" id="A0A6G9IE73"/>
<reference evidence="2 3" key="1">
    <citation type="submission" date="2020-03" db="EMBL/GenBank/DDBJ databases">
        <title>Complete genome sequence of Orbus sp. IPMB12 (BCRC 80908).</title>
        <authorList>
            <person name="Lo W.-S."/>
            <person name="Chang T.-H."/>
            <person name="Kuo C.-H."/>
        </authorList>
    </citation>
    <scope>NUCLEOTIDE SEQUENCE [LARGE SCALE GENOMIC DNA]</scope>
    <source>
        <strain evidence="2 3">IPMB12</strain>
        <plasmid evidence="3">pipmb12</plasmid>
    </source>
</reference>
<geneLocation type="plasmid" evidence="3">
    <name>pipmb12</name>
</geneLocation>
<evidence type="ECO:0000256" key="1">
    <source>
        <dbReference type="SAM" id="Phobius"/>
    </source>
</evidence>
<dbReference type="AlphaFoldDB" id="A0A6G9IE73"/>
<dbReference type="KEGG" id="orb:IPMB12_12070"/>
<keyword evidence="1" id="KW-0472">Membrane</keyword>
<keyword evidence="3" id="KW-1185">Reference proteome</keyword>
<feature type="transmembrane region" description="Helical" evidence="1">
    <location>
        <begin position="118"/>
        <end position="141"/>
    </location>
</feature>
<organism evidence="2 3">
    <name type="scientific">Zophobihabitans entericus</name>
    <dbReference type="NCBI Taxonomy" id="1635327"/>
    <lineage>
        <taxon>Bacteria</taxon>
        <taxon>Pseudomonadati</taxon>
        <taxon>Pseudomonadota</taxon>
        <taxon>Gammaproteobacteria</taxon>
        <taxon>Orbales</taxon>
        <taxon>Orbaceae</taxon>
        <taxon>Zophobihabitans</taxon>
    </lineage>
</organism>
<dbReference type="EMBL" id="CP050254">
    <property type="protein sequence ID" value="QIQ22535.1"/>
    <property type="molecule type" value="Genomic_DNA"/>
</dbReference>
<keyword evidence="2" id="KW-0614">Plasmid</keyword>
<keyword evidence="1" id="KW-1133">Transmembrane helix</keyword>
<accession>A0A6G9IE73</accession>
<evidence type="ECO:0000313" key="3">
    <source>
        <dbReference type="Proteomes" id="UP000501168"/>
    </source>
</evidence>
<protein>
    <submittedName>
        <fullName evidence="2">Conjugal transfer protein TraM</fullName>
    </submittedName>
</protein>